<keyword evidence="4" id="KW-1185">Reference proteome</keyword>
<reference evidence="3" key="1">
    <citation type="submission" date="2020-12" db="EMBL/GenBank/DDBJ databases">
        <title>Genomic characterization of non-nitrogen-fixing Frankia strains.</title>
        <authorList>
            <person name="Carlos-Shanley C."/>
            <person name="Guerra T."/>
            <person name="Hahn D."/>
        </authorList>
    </citation>
    <scope>NUCLEOTIDE SEQUENCE</scope>
    <source>
        <strain evidence="3">CN6</strain>
    </source>
</reference>
<feature type="non-terminal residue" evidence="3">
    <location>
        <position position="1"/>
    </location>
</feature>
<accession>A0A937R8I4</accession>
<evidence type="ECO:0000313" key="3">
    <source>
        <dbReference type="EMBL" id="MBL7625850.1"/>
    </source>
</evidence>
<dbReference type="EMBL" id="JAEACQ010000098">
    <property type="protein sequence ID" value="MBL7625850.1"/>
    <property type="molecule type" value="Genomic_DNA"/>
</dbReference>
<dbReference type="AlphaFoldDB" id="A0A937R8I4"/>
<protein>
    <submittedName>
        <fullName evidence="3">Uncharacterized protein</fullName>
    </submittedName>
</protein>
<sequence>RPAPAGGRPAGRPPREADEREREAEGEAAAERDALDEAATARAGQRAAQERAAAGAQSLAAAVGTGLLPAQDQPGLARGAVDPAVATGSLAEVVATAAADAAAAAAAVREALAEVSRLDRERTGAADAAHRAERAADAARGRAAALAEQLTAADDAAAAITADGRIAALLGLAAGPPPARDGARLAGHDPAWDDFPVRRASPLPDGAGAVGLDGVTEDALAALRAAVAAGEERRLALTVAADEDRRVLAALDADELRPARPEVVTVRAALAEAGIPAEPGWSYLARAVPAGAREAALRRRPDLADGVVLTGADVPLGRARDVLLAARLLPDAAVTVGTPAAFAGPAEADVFVVPPNPALYDTEAAAADRRAIEARARDRSLLTARLGESIETDRALAAALAGWRRAHPPGRAGALAAELAAARAAADAAAGASAAATAQARAAQAAADTALTAVEPLRAAEHA</sequence>
<organism evidence="3 4">
    <name type="scientific">Frankia nepalensis</name>
    <dbReference type="NCBI Taxonomy" id="1836974"/>
    <lineage>
        <taxon>Bacteria</taxon>
        <taxon>Bacillati</taxon>
        <taxon>Actinomycetota</taxon>
        <taxon>Actinomycetes</taxon>
        <taxon>Frankiales</taxon>
        <taxon>Frankiaceae</taxon>
        <taxon>Frankia</taxon>
    </lineage>
</organism>
<feature type="coiled-coil region" evidence="1">
    <location>
        <begin position="101"/>
        <end position="149"/>
    </location>
</feature>
<evidence type="ECO:0000256" key="2">
    <source>
        <dbReference type="SAM" id="MobiDB-lite"/>
    </source>
</evidence>
<evidence type="ECO:0000256" key="1">
    <source>
        <dbReference type="SAM" id="Coils"/>
    </source>
</evidence>
<proteinExistence type="predicted"/>
<evidence type="ECO:0000313" key="4">
    <source>
        <dbReference type="Proteomes" id="UP000604475"/>
    </source>
</evidence>
<comment type="caution">
    <text evidence="3">The sequence shown here is derived from an EMBL/GenBank/DDBJ whole genome shotgun (WGS) entry which is preliminary data.</text>
</comment>
<feature type="non-terminal residue" evidence="3">
    <location>
        <position position="463"/>
    </location>
</feature>
<name>A0A937R8I4_9ACTN</name>
<feature type="compositionally biased region" description="Basic and acidic residues" evidence="2">
    <location>
        <begin position="13"/>
        <end position="35"/>
    </location>
</feature>
<gene>
    <name evidence="3" type="ORF">I7412_01375</name>
</gene>
<feature type="compositionally biased region" description="Low complexity" evidence="2">
    <location>
        <begin position="37"/>
        <end position="56"/>
    </location>
</feature>
<dbReference type="Proteomes" id="UP000604475">
    <property type="component" value="Unassembled WGS sequence"/>
</dbReference>
<keyword evidence="1" id="KW-0175">Coiled coil</keyword>
<feature type="region of interest" description="Disordered" evidence="2">
    <location>
        <begin position="1"/>
        <end position="56"/>
    </location>
</feature>